<comment type="caution">
    <text evidence="1">The sequence shown here is derived from an EMBL/GenBank/DDBJ whole genome shotgun (WGS) entry which is preliminary data.</text>
</comment>
<dbReference type="EMBL" id="JAIWYP010000006">
    <property type="protein sequence ID" value="KAH3814257.1"/>
    <property type="molecule type" value="Genomic_DNA"/>
</dbReference>
<reference evidence="1" key="2">
    <citation type="submission" date="2020-11" db="EMBL/GenBank/DDBJ databases">
        <authorList>
            <person name="McCartney M.A."/>
            <person name="Auch B."/>
            <person name="Kono T."/>
            <person name="Mallez S."/>
            <person name="Becker A."/>
            <person name="Gohl D.M."/>
            <person name="Silverstein K.A.T."/>
            <person name="Koren S."/>
            <person name="Bechman K.B."/>
            <person name="Herman A."/>
            <person name="Abrahante J.E."/>
            <person name="Garbe J."/>
        </authorList>
    </citation>
    <scope>NUCLEOTIDE SEQUENCE</scope>
    <source>
        <strain evidence="1">Duluth1</strain>
        <tissue evidence="1">Whole animal</tissue>
    </source>
</reference>
<sequence length="69" mass="7652">MPPMIIFSHVGYINTLNSRALVSPTSDPAAMLLSNNSMLGMENLFQTSCSSRNDLLQQIEQALSDFLYL</sequence>
<evidence type="ECO:0000313" key="2">
    <source>
        <dbReference type="Proteomes" id="UP000828390"/>
    </source>
</evidence>
<name>A0A9D4GCB6_DREPO</name>
<dbReference type="Proteomes" id="UP000828390">
    <property type="component" value="Unassembled WGS sequence"/>
</dbReference>
<accession>A0A9D4GCB6</accession>
<proteinExistence type="predicted"/>
<dbReference type="AlphaFoldDB" id="A0A9D4GCB6"/>
<gene>
    <name evidence="1" type="ORF">DPMN_142751</name>
</gene>
<protein>
    <submittedName>
        <fullName evidence="1">Uncharacterized protein</fullName>
    </submittedName>
</protein>
<reference evidence="1" key="1">
    <citation type="journal article" date="2019" name="bioRxiv">
        <title>The Genome of the Zebra Mussel, Dreissena polymorpha: A Resource for Invasive Species Research.</title>
        <authorList>
            <person name="McCartney M.A."/>
            <person name="Auch B."/>
            <person name="Kono T."/>
            <person name="Mallez S."/>
            <person name="Zhang Y."/>
            <person name="Obille A."/>
            <person name="Becker A."/>
            <person name="Abrahante J.E."/>
            <person name="Garbe J."/>
            <person name="Badalamenti J.P."/>
            <person name="Herman A."/>
            <person name="Mangelson H."/>
            <person name="Liachko I."/>
            <person name="Sullivan S."/>
            <person name="Sone E.D."/>
            <person name="Koren S."/>
            <person name="Silverstein K.A.T."/>
            <person name="Beckman K.B."/>
            <person name="Gohl D.M."/>
        </authorList>
    </citation>
    <scope>NUCLEOTIDE SEQUENCE</scope>
    <source>
        <strain evidence="1">Duluth1</strain>
        <tissue evidence="1">Whole animal</tissue>
    </source>
</reference>
<evidence type="ECO:0000313" key="1">
    <source>
        <dbReference type="EMBL" id="KAH3814257.1"/>
    </source>
</evidence>
<keyword evidence="2" id="KW-1185">Reference proteome</keyword>
<organism evidence="1 2">
    <name type="scientific">Dreissena polymorpha</name>
    <name type="common">Zebra mussel</name>
    <name type="synonym">Mytilus polymorpha</name>
    <dbReference type="NCBI Taxonomy" id="45954"/>
    <lineage>
        <taxon>Eukaryota</taxon>
        <taxon>Metazoa</taxon>
        <taxon>Spiralia</taxon>
        <taxon>Lophotrochozoa</taxon>
        <taxon>Mollusca</taxon>
        <taxon>Bivalvia</taxon>
        <taxon>Autobranchia</taxon>
        <taxon>Heteroconchia</taxon>
        <taxon>Euheterodonta</taxon>
        <taxon>Imparidentia</taxon>
        <taxon>Neoheterodontei</taxon>
        <taxon>Myida</taxon>
        <taxon>Dreissenoidea</taxon>
        <taxon>Dreissenidae</taxon>
        <taxon>Dreissena</taxon>
    </lineage>
</organism>